<evidence type="ECO:0000256" key="6">
    <source>
        <dbReference type="SAM" id="Phobius"/>
    </source>
</evidence>
<evidence type="ECO:0000256" key="3">
    <source>
        <dbReference type="ARBA" id="ARBA00022989"/>
    </source>
</evidence>
<evidence type="ECO:0000256" key="1">
    <source>
        <dbReference type="ARBA" id="ARBA00004370"/>
    </source>
</evidence>
<evidence type="ECO:0000259" key="7">
    <source>
        <dbReference type="Pfam" id="PF02931"/>
    </source>
</evidence>
<feature type="domain" description="Neurotransmitter-gated ion-channel ligand-binding" evidence="7">
    <location>
        <begin position="133"/>
        <end position="241"/>
    </location>
</feature>
<comment type="caution">
    <text evidence="9">The sequence shown here is derived from an EMBL/GenBank/DDBJ whole genome shotgun (WGS) entry which is preliminary data.</text>
</comment>
<evidence type="ECO:0000256" key="2">
    <source>
        <dbReference type="ARBA" id="ARBA00022692"/>
    </source>
</evidence>
<dbReference type="GO" id="GO:0005230">
    <property type="term" value="F:extracellular ligand-gated monoatomic ion channel activity"/>
    <property type="evidence" value="ECO:0007669"/>
    <property type="project" value="InterPro"/>
</dbReference>
<name>A0AAV8WVS0_9CUCU</name>
<dbReference type="PANTHER" id="PTHR18945">
    <property type="entry name" value="NEUROTRANSMITTER GATED ION CHANNEL"/>
    <property type="match status" value="1"/>
</dbReference>
<dbReference type="InterPro" id="IPR036734">
    <property type="entry name" value="Neur_chan_lig-bd_sf"/>
</dbReference>
<dbReference type="GO" id="GO:0016020">
    <property type="term" value="C:membrane"/>
    <property type="evidence" value="ECO:0007669"/>
    <property type="project" value="UniProtKB-SubCell"/>
</dbReference>
<evidence type="ECO:0000256" key="5">
    <source>
        <dbReference type="SAM" id="MobiDB-lite"/>
    </source>
</evidence>
<proteinExistence type="predicted"/>
<dbReference type="GO" id="GO:0004888">
    <property type="term" value="F:transmembrane signaling receptor activity"/>
    <property type="evidence" value="ECO:0007669"/>
    <property type="project" value="InterPro"/>
</dbReference>
<keyword evidence="3 6" id="KW-1133">Transmembrane helix</keyword>
<evidence type="ECO:0000313" key="10">
    <source>
        <dbReference type="Proteomes" id="UP001162156"/>
    </source>
</evidence>
<sequence>MVVFDYCQIAVCLRRCRYLRRTTIANETYIPTLNVNDTSEVPTNQPSPSVIQHIPLNPSVPETHLVSQSPVEPSQAPVAVTTEKPVSTKEGRPIILDEITTVKPTTEGKITEPIDNCPKLSTLPTVDNLTQDEFITKLTDSCRYDRLIKPPTEGPLLVEIQIDMKHIEASDHLQFKSHILVQLHYRDQRLNYSKISPGRGNILGELPLRNKIWVPHIVIYNEKDSSLMGLDGKDVFVQISPRAYNTSSLHLNWKQPQPFQVASNLHLTEFVLEDRWSEETLVPASFNTGGLCTATMLSFITLNGGLSKNLPKVSYIKASEIWFLGCSTFIFCSMAEFAFVNVIWRRR</sequence>
<dbReference type="Gene3D" id="2.70.170.10">
    <property type="entry name" value="Neurotransmitter-gated ion-channel ligand-binding domain"/>
    <property type="match status" value="1"/>
</dbReference>
<keyword evidence="4 6" id="KW-0472">Membrane</keyword>
<dbReference type="AlphaFoldDB" id="A0AAV8WVS0"/>
<protein>
    <recommendedName>
        <fullName evidence="11">Neurotransmitter-gated ion-channel ligand-binding domain-containing protein</fullName>
    </recommendedName>
</protein>
<dbReference type="InterPro" id="IPR036719">
    <property type="entry name" value="Neuro-gated_channel_TM_sf"/>
</dbReference>
<accession>A0AAV8WVS0</accession>
<dbReference type="InterPro" id="IPR006029">
    <property type="entry name" value="Neurotrans-gated_channel_TM"/>
</dbReference>
<dbReference type="Gene3D" id="6.10.250.2810">
    <property type="match status" value="1"/>
</dbReference>
<dbReference type="InterPro" id="IPR006202">
    <property type="entry name" value="Neur_chan_lig-bd"/>
</dbReference>
<keyword evidence="10" id="KW-1185">Reference proteome</keyword>
<keyword evidence="2 6" id="KW-0812">Transmembrane</keyword>
<feature type="region of interest" description="Disordered" evidence="5">
    <location>
        <begin position="63"/>
        <end position="84"/>
    </location>
</feature>
<gene>
    <name evidence="9" type="ORF">NQ314_017413</name>
</gene>
<dbReference type="Pfam" id="PF02931">
    <property type="entry name" value="Neur_chan_LBD"/>
    <property type="match status" value="1"/>
</dbReference>
<feature type="transmembrane region" description="Helical" evidence="6">
    <location>
        <begin position="321"/>
        <end position="344"/>
    </location>
</feature>
<evidence type="ECO:0000256" key="4">
    <source>
        <dbReference type="ARBA" id="ARBA00023136"/>
    </source>
</evidence>
<dbReference type="InterPro" id="IPR006201">
    <property type="entry name" value="Neur_channel"/>
</dbReference>
<evidence type="ECO:0000313" key="9">
    <source>
        <dbReference type="EMBL" id="KAJ8929816.1"/>
    </source>
</evidence>
<evidence type="ECO:0008006" key="11">
    <source>
        <dbReference type="Google" id="ProtNLM"/>
    </source>
</evidence>
<comment type="subcellular location">
    <subcellularLocation>
        <location evidence="1">Membrane</location>
    </subcellularLocation>
</comment>
<dbReference type="Pfam" id="PF02932">
    <property type="entry name" value="Neur_chan_memb"/>
    <property type="match status" value="1"/>
</dbReference>
<evidence type="ECO:0000259" key="8">
    <source>
        <dbReference type="Pfam" id="PF02932"/>
    </source>
</evidence>
<dbReference type="EMBL" id="JANEYF010004857">
    <property type="protein sequence ID" value="KAJ8929816.1"/>
    <property type="molecule type" value="Genomic_DNA"/>
</dbReference>
<dbReference type="SUPFAM" id="SSF63712">
    <property type="entry name" value="Nicotinic receptor ligand binding domain-like"/>
    <property type="match status" value="1"/>
</dbReference>
<dbReference type="Proteomes" id="UP001162156">
    <property type="component" value="Unassembled WGS sequence"/>
</dbReference>
<feature type="domain" description="Neurotransmitter-gated ion-channel transmembrane" evidence="8">
    <location>
        <begin position="291"/>
        <end position="346"/>
    </location>
</feature>
<dbReference type="SUPFAM" id="SSF90112">
    <property type="entry name" value="Neurotransmitter-gated ion-channel transmembrane pore"/>
    <property type="match status" value="1"/>
</dbReference>
<reference evidence="9" key="1">
    <citation type="journal article" date="2023" name="Insect Mol. Biol.">
        <title>Genome sequencing provides insights into the evolution of gene families encoding plant cell wall-degrading enzymes in longhorned beetles.</title>
        <authorList>
            <person name="Shin N.R."/>
            <person name="Okamura Y."/>
            <person name="Kirsch R."/>
            <person name="Pauchet Y."/>
        </authorList>
    </citation>
    <scope>NUCLEOTIDE SEQUENCE</scope>
    <source>
        <strain evidence="9">RBIC_L_NR</strain>
    </source>
</reference>
<organism evidence="9 10">
    <name type="scientific">Rhamnusium bicolor</name>
    <dbReference type="NCBI Taxonomy" id="1586634"/>
    <lineage>
        <taxon>Eukaryota</taxon>
        <taxon>Metazoa</taxon>
        <taxon>Ecdysozoa</taxon>
        <taxon>Arthropoda</taxon>
        <taxon>Hexapoda</taxon>
        <taxon>Insecta</taxon>
        <taxon>Pterygota</taxon>
        <taxon>Neoptera</taxon>
        <taxon>Endopterygota</taxon>
        <taxon>Coleoptera</taxon>
        <taxon>Polyphaga</taxon>
        <taxon>Cucujiformia</taxon>
        <taxon>Chrysomeloidea</taxon>
        <taxon>Cerambycidae</taxon>
        <taxon>Lepturinae</taxon>
        <taxon>Rhagiini</taxon>
        <taxon>Rhamnusium</taxon>
    </lineage>
</organism>